<sequence length="68" mass="7784">MHYPAPCRHELRWLNCSRVLSRGAGPAEHFLEVQCMLSAQSSACCFRQPRLSVLQIIKVQKNLEMSAR</sequence>
<comment type="caution">
    <text evidence="1">The sequence shown here is derived from an EMBL/GenBank/DDBJ whole genome shotgun (WGS) entry which is preliminary data.</text>
</comment>
<keyword evidence="2" id="KW-1185">Reference proteome</keyword>
<evidence type="ECO:0000313" key="1">
    <source>
        <dbReference type="EMBL" id="KAK7795874.1"/>
    </source>
</evidence>
<dbReference type="AlphaFoldDB" id="A0AAW0GY61"/>
<dbReference type="EMBL" id="JBBHLL010001630">
    <property type="protein sequence ID" value="KAK7795874.1"/>
    <property type="molecule type" value="Genomic_DNA"/>
</dbReference>
<organism evidence="1 2">
    <name type="scientific">Myodes glareolus</name>
    <name type="common">Bank vole</name>
    <name type="synonym">Clethrionomys glareolus</name>
    <dbReference type="NCBI Taxonomy" id="447135"/>
    <lineage>
        <taxon>Eukaryota</taxon>
        <taxon>Metazoa</taxon>
        <taxon>Chordata</taxon>
        <taxon>Craniata</taxon>
        <taxon>Vertebrata</taxon>
        <taxon>Euteleostomi</taxon>
        <taxon>Mammalia</taxon>
        <taxon>Eutheria</taxon>
        <taxon>Euarchontoglires</taxon>
        <taxon>Glires</taxon>
        <taxon>Rodentia</taxon>
        <taxon>Myomorpha</taxon>
        <taxon>Muroidea</taxon>
        <taxon>Cricetidae</taxon>
        <taxon>Arvicolinae</taxon>
        <taxon>Myodes</taxon>
    </lineage>
</organism>
<accession>A0AAW0GY61</accession>
<name>A0AAW0GY61_MYOGA</name>
<gene>
    <name evidence="1" type="ORF">U0070_012920</name>
</gene>
<reference evidence="1 2" key="1">
    <citation type="journal article" date="2023" name="bioRxiv">
        <title>Conserved and derived expression patterns and positive selection on dental genes reveal complex evolutionary context of ever-growing rodent molars.</title>
        <authorList>
            <person name="Calamari Z.T."/>
            <person name="Song A."/>
            <person name="Cohen E."/>
            <person name="Akter M."/>
            <person name="Roy R.D."/>
            <person name="Hallikas O."/>
            <person name="Christensen M.M."/>
            <person name="Li P."/>
            <person name="Marangoni P."/>
            <person name="Jernvall J."/>
            <person name="Klein O.D."/>
        </authorList>
    </citation>
    <scope>NUCLEOTIDE SEQUENCE [LARGE SCALE GENOMIC DNA]</scope>
    <source>
        <strain evidence="1">V071</strain>
    </source>
</reference>
<dbReference type="Proteomes" id="UP001488838">
    <property type="component" value="Unassembled WGS sequence"/>
</dbReference>
<evidence type="ECO:0000313" key="2">
    <source>
        <dbReference type="Proteomes" id="UP001488838"/>
    </source>
</evidence>
<protein>
    <submittedName>
        <fullName evidence="1">Uncharacterized protein</fullName>
    </submittedName>
</protein>
<proteinExistence type="predicted"/>